<protein>
    <submittedName>
        <fullName evidence="2">Uncharacterized protein</fullName>
    </submittedName>
</protein>
<evidence type="ECO:0000313" key="3">
    <source>
        <dbReference type="Proteomes" id="UP000297245"/>
    </source>
</evidence>
<dbReference type="Proteomes" id="UP000297245">
    <property type="component" value="Unassembled WGS sequence"/>
</dbReference>
<evidence type="ECO:0000313" key="2">
    <source>
        <dbReference type="EMBL" id="THU98468.1"/>
    </source>
</evidence>
<feature type="transmembrane region" description="Helical" evidence="1">
    <location>
        <begin position="234"/>
        <end position="256"/>
    </location>
</feature>
<keyword evidence="3" id="KW-1185">Reference proteome</keyword>
<feature type="transmembrane region" description="Helical" evidence="1">
    <location>
        <begin position="63"/>
        <end position="84"/>
    </location>
</feature>
<keyword evidence="1" id="KW-0472">Membrane</keyword>
<sequence>MSLVYPASKDGVSLSEEWVTALNTNNAITTTSALLFGIQLTTYVLCLRMLFFRGFQNSVPHQALAIISSILILSSGIILGVTIYMCQSQLKFLGPINFHYQNDWAFRIYIALGAIIIMLHDAVLIWRAWILVDHKSRIVLGLCFLGVMGSILNACVHAIASKTLERSSMIILQIFMIVTNFITTSMIARKLWLYWTTTSKYIKKHSSERTMAEKIFVQIAIQGVFDYSGMNISILSYSFVIFLIGIHPSLVILLVAQQKSGLVVISDEEMRNTPCNFNMPQLNSNAETMSNSIDTMVERRV</sequence>
<organism evidence="2 3">
    <name type="scientific">Dendrothele bispora (strain CBS 962.96)</name>
    <dbReference type="NCBI Taxonomy" id="1314807"/>
    <lineage>
        <taxon>Eukaryota</taxon>
        <taxon>Fungi</taxon>
        <taxon>Dikarya</taxon>
        <taxon>Basidiomycota</taxon>
        <taxon>Agaricomycotina</taxon>
        <taxon>Agaricomycetes</taxon>
        <taxon>Agaricomycetidae</taxon>
        <taxon>Agaricales</taxon>
        <taxon>Agaricales incertae sedis</taxon>
        <taxon>Dendrothele</taxon>
    </lineage>
</organism>
<keyword evidence="1" id="KW-0812">Transmembrane</keyword>
<evidence type="ECO:0000256" key="1">
    <source>
        <dbReference type="SAM" id="Phobius"/>
    </source>
</evidence>
<reference evidence="2 3" key="1">
    <citation type="journal article" date="2019" name="Nat. Ecol. Evol.">
        <title>Megaphylogeny resolves global patterns of mushroom evolution.</title>
        <authorList>
            <person name="Varga T."/>
            <person name="Krizsan K."/>
            <person name="Foldi C."/>
            <person name="Dima B."/>
            <person name="Sanchez-Garcia M."/>
            <person name="Sanchez-Ramirez S."/>
            <person name="Szollosi G.J."/>
            <person name="Szarkandi J.G."/>
            <person name="Papp V."/>
            <person name="Albert L."/>
            <person name="Andreopoulos W."/>
            <person name="Angelini C."/>
            <person name="Antonin V."/>
            <person name="Barry K.W."/>
            <person name="Bougher N.L."/>
            <person name="Buchanan P."/>
            <person name="Buyck B."/>
            <person name="Bense V."/>
            <person name="Catcheside P."/>
            <person name="Chovatia M."/>
            <person name="Cooper J."/>
            <person name="Damon W."/>
            <person name="Desjardin D."/>
            <person name="Finy P."/>
            <person name="Geml J."/>
            <person name="Haridas S."/>
            <person name="Hughes K."/>
            <person name="Justo A."/>
            <person name="Karasinski D."/>
            <person name="Kautmanova I."/>
            <person name="Kiss B."/>
            <person name="Kocsube S."/>
            <person name="Kotiranta H."/>
            <person name="LaButti K.M."/>
            <person name="Lechner B.E."/>
            <person name="Liimatainen K."/>
            <person name="Lipzen A."/>
            <person name="Lukacs Z."/>
            <person name="Mihaltcheva S."/>
            <person name="Morgado L.N."/>
            <person name="Niskanen T."/>
            <person name="Noordeloos M.E."/>
            <person name="Ohm R.A."/>
            <person name="Ortiz-Santana B."/>
            <person name="Ovrebo C."/>
            <person name="Racz N."/>
            <person name="Riley R."/>
            <person name="Savchenko A."/>
            <person name="Shiryaev A."/>
            <person name="Soop K."/>
            <person name="Spirin V."/>
            <person name="Szebenyi C."/>
            <person name="Tomsovsky M."/>
            <person name="Tulloss R.E."/>
            <person name="Uehling J."/>
            <person name="Grigoriev I.V."/>
            <person name="Vagvolgyi C."/>
            <person name="Papp T."/>
            <person name="Martin F.M."/>
            <person name="Miettinen O."/>
            <person name="Hibbett D.S."/>
            <person name="Nagy L.G."/>
        </authorList>
    </citation>
    <scope>NUCLEOTIDE SEQUENCE [LARGE SCALE GENOMIC DNA]</scope>
    <source>
        <strain evidence="2 3">CBS 962.96</strain>
    </source>
</reference>
<feature type="transmembrane region" description="Helical" evidence="1">
    <location>
        <begin position="138"/>
        <end position="159"/>
    </location>
</feature>
<feature type="transmembrane region" description="Helical" evidence="1">
    <location>
        <begin position="171"/>
        <end position="191"/>
    </location>
</feature>
<feature type="transmembrane region" description="Helical" evidence="1">
    <location>
        <begin position="27"/>
        <end position="51"/>
    </location>
</feature>
<name>A0A4S8M9A8_DENBC</name>
<proteinExistence type="predicted"/>
<dbReference type="AlphaFoldDB" id="A0A4S8M9A8"/>
<dbReference type="OrthoDB" id="2790304at2759"/>
<dbReference type="EMBL" id="ML179135">
    <property type="protein sequence ID" value="THU98468.1"/>
    <property type="molecule type" value="Genomic_DNA"/>
</dbReference>
<keyword evidence="1" id="KW-1133">Transmembrane helix</keyword>
<accession>A0A4S8M9A8</accession>
<gene>
    <name evidence="2" type="ORF">K435DRAFT_795658</name>
</gene>
<feature type="transmembrane region" description="Helical" evidence="1">
    <location>
        <begin position="104"/>
        <end position="126"/>
    </location>
</feature>